<dbReference type="EMBL" id="CM037155">
    <property type="protein sequence ID" value="KAH7846190.1"/>
    <property type="molecule type" value="Genomic_DNA"/>
</dbReference>
<comment type="caution">
    <text evidence="1">The sequence shown here is derived from an EMBL/GenBank/DDBJ whole genome shotgun (WGS) entry which is preliminary data.</text>
</comment>
<sequence length="1154" mass="126745">MEAGKSPDWLPAGWTEQVKGKNDRKYKVYIDPLTGRKFYSKPQVSEYLRTVQHNSSALQQKKTGTVSVSEHNTSESTGGKTYVKEDEPQNAIKEKETGRKSTVLQSRSLMQPVEEVVQLLASDVSGKVAGMSPDWLPAGWTEHVKDNNGRKVKCYVDPLTGRKFYSKPQVTEYLRTVELNSSASQQNKNANICELTGGKTTLKQKGSQVRTRSSKQVDMGFSNESAEKPKMDELTGGETSVKEGKSQNNKPLKQTSCKSERKHTASIMQQVNKVVTESVTPDGLPPGWRKEIRIRKKANGTRKDPYYTDPVSGYVFFSQKDALRYLETGDVNSCSIKPKKRDELGFLDNGTLAKMGDLSGATNSRKLEGSQNVKITKRKSHASKVKPVDSTEQPVEKGVIERVATEALPPGWLQETYYTDPVSGYVFFSLEDALCYLQTGDFDRCTVKPKKRDKIGFMNEDTSQEGAQNVITPRDTRNAAKQREMGEVSVEKSNMTEIAGDQLMQEGSRNVKPSKSTSRLSKQKIIDHSMQSVENEMIERVPPDGLPPEWIKEIRIQKKARGTRKDTYYTDPVSGYVFLSHKDALRYLESGDIRKCAMRPKKRDELGFLNEASCLQSVAATQKIGDHTPKRRLFAGTEDSVTRSLEIGDTGGPVKRQRIAKGTQDSVTRSSETADAEGPQKRQRIRQEKLSPVNAIEGADTKECHDPSSSPSPITKGSKRKQGEIVGTENRTVSNKKEKSTNSNAKNKSNRKSGTGASNSRRKKAVGVPSRSSSRLVGNQSKMVESLETEPEPSVGHHYDVAHNGPHQLGTVSATEKGDNAPGGTEAPSKVELSNTSKNLLEEKAIALEDQAIAEDQPSRGETVITDAENQDRENPFGESWSDPCLEFAFKTLSGEMPVKDNLRTHGNFQEHLENPNPQAGGCLALLDFDVPNSHQNNNVIASNFDAQEDPVSHSGPISPTFLASGNVSSLFFDSPAKPESDSIPPGFSARSPTFDAPSKPVSDAIPPGFSARSPTFDAPSKPLSDFIPPGFSTRSPIFDAPSKHVADAVPRFPTSSLFPASRNASSPFFDAPSKHVADSVPWFQNTPLFPASGNANSPSFHAPAKPESDSAPQVPTTHSFLNFANFSSPNRTANAPQQPNWEENEEHRPNLNL</sequence>
<evidence type="ECO:0000313" key="2">
    <source>
        <dbReference type="Proteomes" id="UP000828048"/>
    </source>
</evidence>
<protein>
    <submittedName>
        <fullName evidence="1">Uncharacterized protein</fullName>
    </submittedName>
</protein>
<organism evidence="1 2">
    <name type="scientific">Vaccinium darrowii</name>
    <dbReference type="NCBI Taxonomy" id="229202"/>
    <lineage>
        <taxon>Eukaryota</taxon>
        <taxon>Viridiplantae</taxon>
        <taxon>Streptophyta</taxon>
        <taxon>Embryophyta</taxon>
        <taxon>Tracheophyta</taxon>
        <taxon>Spermatophyta</taxon>
        <taxon>Magnoliopsida</taxon>
        <taxon>eudicotyledons</taxon>
        <taxon>Gunneridae</taxon>
        <taxon>Pentapetalae</taxon>
        <taxon>asterids</taxon>
        <taxon>Ericales</taxon>
        <taxon>Ericaceae</taxon>
        <taxon>Vaccinioideae</taxon>
        <taxon>Vaccinieae</taxon>
        <taxon>Vaccinium</taxon>
    </lineage>
</organism>
<keyword evidence="2" id="KW-1185">Reference proteome</keyword>
<proteinExistence type="predicted"/>
<dbReference type="Proteomes" id="UP000828048">
    <property type="component" value="Chromosome 5"/>
</dbReference>
<name>A0ACB7XZS8_9ERIC</name>
<evidence type="ECO:0000313" key="1">
    <source>
        <dbReference type="EMBL" id="KAH7846190.1"/>
    </source>
</evidence>
<accession>A0ACB7XZS8</accession>
<reference evidence="1 2" key="1">
    <citation type="journal article" date="2021" name="Hortic Res">
        <title>High-quality reference genome and annotation aids understanding of berry development for evergreen blueberry (Vaccinium darrowii).</title>
        <authorList>
            <person name="Yu J."/>
            <person name="Hulse-Kemp A.M."/>
            <person name="Babiker E."/>
            <person name="Staton M."/>
        </authorList>
    </citation>
    <scope>NUCLEOTIDE SEQUENCE [LARGE SCALE GENOMIC DNA]</scope>
    <source>
        <strain evidence="2">cv. NJ 8807/NJ 8810</strain>
        <tissue evidence="1">Young leaf</tissue>
    </source>
</reference>
<gene>
    <name evidence="1" type="ORF">Vadar_010916</name>
</gene>